<dbReference type="AlphaFoldDB" id="A0A486XDF5"/>
<name>A0A486XDF5_9PAST</name>
<organism evidence="1">
    <name type="scientific">uncultured Avibacterium sp</name>
    <dbReference type="NCBI Taxonomy" id="1936169"/>
    <lineage>
        <taxon>Bacteria</taxon>
        <taxon>Pseudomonadati</taxon>
        <taxon>Pseudomonadota</taxon>
        <taxon>Gammaproteobacteria</taxon>
        <taxon>Pasteurellales</taxon>
        <taxon>Pasteurellaceae</taxon>
        <taxon>Avibacterium</taxon>
        <taxon>environmental samples</taxon>
    </lineage>
</organism>
<sequence>MIIEMVKGAGGTFVPADEIFLPALQGFKNGEMYSVEIKRTRNPQFHRKVFAFFKFCFDHWAAEKTELQFQSEVKQFDTFRKNLTVLAGFKDVTYTIDGRMRVEAQSLSYGNMNQDEFEQCYSALINAAIKHIFNNTTDPNVINQLYSFF</sequence>
<protein>
    <submittedName>
        <fullName evidence="1">Protein of uncharacterized function (DUF1367)</fullName>
    </submittedName>
</protein>
<evidence type="ECO:0000313" key="1">
    <source>
        <dbReference type="EMBL" id="VGM95178.1"/>
    </source>
</evidence>
<dbReference type="EMBL" id="CAAHDN010000007">
    <property type="protein sequence ID" value="VGM95178.1"/>
    <property type="molecule type" value="Genomic_DNA"/>
</dbReference>
<proteinExistence type="predicted"/>
<dbReference type="Pfam" id="PF07105">
    <property type="entry name" value="DUF1367"/>
    <property type="match status" value="2"/>
</dbReference>
<accession>A0A486XDF5</accession>
<gene>
    <name evidence="1" type="ORF">NCTC4101_00539</name>
</gene>
<reference evidence="1" key="1">
    <citation type="submission" date="2019-03" db="EMBL/GenBank/DDBJ databases">
        <authorList>
            <consortium name="Pathogen Informatics"/>
        </authorList>
    </citation>
    <scope>NUCLEOTIDE SEQUENCE</scope>
    <source>
        <strain evidence="1">Unknown</strain>
    </source>
</reference>
<dbReference type="InterPro" id="IPR009797">
    <property type="entry name" value="DUF1367"/>
</dbReference>